<dbReference type="InterPro" id="IPR036874">
    <property type="entry name" value="Carbonic_anhydrase_sf"/>
</dbReference>
<dbReference type="InterPro" id="IPR015892">
    <property type="entry name" value="Carbonic_anhydrase_CS"/>
</dbReference>
<evidence type="ECO:0000256" key="4">
    <source>
        <dbReference type="ARBA" id="ARBA00022723"/>
    </source>
</evidence>
<dbReference type="Proteomes" id="UP000310016">
    <property type="component" value="Unassembled WGS sequence"/>
</dbReference>
<comment type="caution">
    <text evidence="10">The sequence shown here is derived from an EMBL/GenBank/DDBJ whole genome shotgun (WGS) entry which is preliminary data.</text>
</comment>
<dbReference type="CDD" id="cd00884">
    <property type="entry name" value="beta_CA_cladeB"/>
    <property type="match status" value="1"/>
</dbReference>
<dbReference type="OrthoDB" id="9797527at2"/>
<dbReference type="FunFam" id="3.40.1050.10:FF:000003">
    <property type="entry name" value="Carbonic anhydrase"/>
    <property type="match status" value="1"/>
</dbReference>
<dbReference type="GO" id="GO:0015976">
    <property type="term" value="P:carbon utilization"/>
    <property type="evidence" value="ECO:0007669"/>
    <property type="project" value="InterPro"/>
</dbReference>
<evidence type="ECO:0000256" key="9">
    <source>
        <dbReference type="PIRSR" id="PIRSR601765-1"/>
    </source>
</evidence>
<dbReference type="SMART" id="SM00947">
    <property type="entry name" value="Pro_CA"/>
    <property type="match status" value="1"/>
</dbReference>
<evidence type="ECO:0000313" key="10">
    <source>
        <dbReference type="EMBL" id="TJZ76137.1"/>
    </source>
</evidence>
<keyword evidence="4 9" id="KW-0479">Metal-binding</keyword>
<comment type="catalytic activity">
    <reaction evidence="8">
        <text>hydrogencarbonate + H(+) = CO2 + H2O</text>
        <dbReference type="Rhea" id="RHEA:10748"/>
        <dbReference type="ChEBI" id="CHEBI:15377"/>
        <dbReference type="ChEBI" id="CHEBI:15378"/>
        <dbReference type="ChEBI" id="CHEBI:16526"/>
        <dbReference type="ChEBI" id="CHEBI:17544"/>
        <dbReference type="EC" id="4.2.1.1"/>
    </reaction>
</comment>
<evidence type="ECO:0000313" key="11">
    <source>
        <dbReference type="Proteomes" id="UP000310016"/>
    </source>
</evidence>
<dbReference type="AlphaFoldDB" id="A0A4U0Q4S0"/>
<dbReference type="EMBL" id="SUMF01000003">
    <property type="protein sequence ID" value="TJZ76137.1"/>
    <property type="molecule type" value="Genomic_DNA"/>
</dbReference>
<reference evidence="10 11" key="1">
    <citation type="submission" date="2019-04" db="EMBL/GenBank/DDBJ databases">
        <title>Chitiniphilus eburnea sp. nov., a novel chitinolytic bacterium isolated from aquaculture sludge.</title>
        <authorList>
            <person name="Sheng M."/>
        </authorList>
    </citation>
    <scope>NUCLEOTIDE SEQUENCE [LARGE SCALE GENOMIC DNA]</scope>
    <source>
        <strain evidence="10 11">HX-2-15</strain>
    </source>
</reference>
<dbReference type="Pfam" id="PF00484">
    <property type="entry name" value="Pro_CA"/>
    <property type="match status" value="1"/>
</dbReference>
<evidence type="ECO:0000256" key="8">
    <source>
        <dbReference type="ARBA" id="ARBA00048348"/>
    </source>
</evidence>
<dbReference type="InterPro" id="IPR001765">
    <property type="entry name" value="Carbonic_anhydrase"/>
</dbReference>
<evidence type="ECO:0000256" key="3">
    <source>
        <dbReference type="ARBA" id="ARBA00014628"/>
    </source>
</evidence>
<dbReference type="GO" id="GO:0004089">
    <property type="term" value="F:carbonate dehydratase activity"/>
    <property type="evidence" value="ECO:0007669"/>
    <property type="project" value="UniProtKB-EC"/>
</dbReference>
<evidence type="ECO:0000256" key="7">
    <source>
        <dbReference type="ARBA" id="ARBA00031969"/>
    </source>
</evidence>
<evidence type="ECO:0000256" key="6">
    <source>
        <dbReference type="ARBA" id="ARBA00023239"/>
    </source>
</evidence>
<name>A0A4U0Q4S0_9NEIS</name>
<feature type="binding site" evidence="9">
    <location>
        <position position="101"/>
    </location>
    <ligand>
        <name>Zn(2+)</name>
        <dbReference type="ChEBI" id="CHEBI:29105"/>
    </ligand>
</feature>
<comment type="similarity">
    <text evidence="1">Belongs to the beta-class carbonic anhydrase family.</text>
</comment>
<accession>A0A4U0Q4S0</accession>
<dbReference type="GO" id="GO:0008270">
    <property type="term" value="F:zinc ion binding"/>
    <property type="evidence" value="ECO:0007669"/>
    <property type="project" value="InterPro"/>
</dbReference>
<keyword evidence="6" id="KW-0456">Lyase</keyword>
<keyword evidence="5 9" id="KW-0862">Zinc</keyword>
<dbReference type="InterPro" id="IPR045066">
    <property type="entry name" value="Beta_CA_cladeB"/>
</dbReference>
<feature type="binding site" evidence="9">
    <location>
        <position position="39"/>
    </location>
    <ligand>
        <name>Zn(2+)</name>
        <dbReference type="ChEBI" id="CHEBI:29105"/>
    </ligand>
</feature>
<evidence type="ECO:0000256" key="1">
    <source>
        <dbReference type="ARBA" id="ARBA00006217"/>
    </source>
</evidence>
<keyword evidence="11" id="KW-1185">Reference proteome</keyword>
<dbReference type="PANTHER" id="PTHR11002:SF76">
    <property type="entry name" value="CARBONIC ANHYDRASE"/>
    <property type="match status" value="1"/>
</dbReference>
<dbReference type="PROSITE" id="PS00704">
    <property type="entry name" value="PROK_CO2_ANHYDRASE_1"/>
    <property type="match status" value="1"/>
</dbReference>
<evidence type="ECO:0000256" key="2">
    <source>
        <dbReference type="ARBA" id="ARBA00012925"/>
    </source>
</evidence>
<dbReference type="EC" id="4.2.1.1" evidence="2"/>
<sequence length="211" mass="23143">MKKLFEGAQRFRTHTHPYRHQLFRTLAQGQQPEVLFITCSDSRIDPNLLTHTEPGDLFVLRNAGNIVPPHGSGGCGEQATIDYAVMALGVAHIVVCGHTDCGAMKALFDPASLEGLPTVGRWLAYAEATRSVVHCMCHELPATEQLEEAVRQNVRVQLNHLRTIPSVNARLAQGRLQLHGWVYDIARGDVLVLDEASGLFSSLASLELETA</sequence>
<feature type="binding site" evidence="9">
    <location>
        <position position="98"/>
    </location>
    <ligand>
        <name>Zn(2+)</name>
        <dbReference type="ChEBI" id="CHEBI:29105"/>
    </ligand>
</feature>
<feature type="binding site" evidence="9">
    <location>
        <position position="41"/>
    </location>
    <ligand>
        <name>Zn(2+)</name>
        <dbReference type="ChEBI" id="CHEBI:29105"/>
    </ligand>
</feature>
<organism evidence="10 11">
    <name type="scientific">Chitiniphilus eburneus</name>
    <dbReference type="NCBI Taxonomy" id="2571148"/>
    <lineage>
        <taxon>Bacteria</taxon>
        <taxon>Pseudomonadati</taxon>
        <taxon>Pseudomonadota</taxon>
        <taxon>Betaproteobacteria</taxon>
        <taxon>Neisseriales</taxon>
        <taxon>Chitinibacteraceae</taxon>
        <taxon>Chitiniphilus</taxon>
    </lineage>
</organism>
<dbReference type="Gene3D" id="3.40.1050.10">
    <property type="entry name" value="Carbonic anhydrase"/>
    <property type="match status" value="1"/>
</dbReference>
<comment type="cofactor">
    <cofactor evidence="9">
        <name>Zn(2+)</name>
        <dbReference type="ChEBI" id="CHEBI:29105"/>
    </cofactor>
    <text evidence="9">Binds 1 zinc ion per subunit.</text>
</comment>
<dbReference type="RefSeq" id="WP_136772188.1">
    <property type="nucleotide sequence ID" value="NZ_CP156074.1"/>
</dbReference>
<gene>
    <name evidence="10" type="ORF">FAZ21_05010</name>
</gene>
<protein>
    <recommendedName>
        <fullName evidence="3">Carbonic anhydrase</fullName>
        <ecNumber evidence="2">4.2.1.1</ecNumber>
    </recommendedName>
    <alternativeName>
        <fullName evidence="7">Carbonate dehydratase</fullName>
    </alternativeName>
</protein>
<evidence type="ECO:0000256" key="5">
    <source>
        <dbReference type="ARBA" id="ARBA00022833"/>
    </source>
</evidence>
<proteinExistence type="inferred from homology"/>
<dbReference type="PANTHER" id="PTHR11002">
    <property type="entry name" value="CARBONIC ANHYDRASE"/>
    <property type="match status" value="1"/>
</dbReference>
<dbReference type="SUPFAM" id="SSF53056">
    <property type="entry name" value="beta-carbonic anhydrase, cab"/>
    <property type="match status" value="1"/>
</dbReference>